<feature type="transmembrane region" description="Helical" evidence="8">
    <location>
        <begin position="294"/>
        <end position="315"/>
    </location>
</feature>
<gene>
    <name evidence="10" type="ordered locus">PHZ_c1450</name>
</gene>
<feature type="transmembrane region" description="Helical" evidence="8">
    <location>
        <begin position="145"/>
        <end position="167"/>
    </location>
</feature>
<feature type="domain" description="Major facilitator superfamily (MFS) profile" evidence="9">
    <location>
        <begin position="16"/>
        <end position="411"/>
    </location>
</feature>
<keyword evidence="11" id="KW-1185">Reference proteome</keyword>
<sequence>MPPLTGARGASWRPGFPHPVFVVAALDAMSVGIIVPALPHLVEQLAGSDGADPAVWLALLAAAWGAAQFLSAPIMGVLADRFGRRPVLLAALAGLACDALFMALAPSLGWLLVGRLISGALAASIIACSAYIIDVSAGDELARRLGLLGAAWSAGFIAGPALGGALADLHLRLPFLVCGASAAVAWLYARFRLKESLPIERRSTGLVWRRAVPFGGLTALLRRRALRTHGLVLALAALADQALPTFFVLYVLERYGWSASAAGLALMGLGAARVLAQAVAVAPLTRRYGEPATLVFGLLCLMLALVVFAVAPTGLVFGLALPIYAAGAVAAPALMAILAGRVEREQQGRLQGASVAVQGAASAVGPLLFGAAYALNSQNGVPHRGAGAMLLGAALLAVAATIAHAAARVPPRMPRARSEP</sequence>
<feature type="transmembrane region" description="Helical" evidence="8">
    <location>
        <begin position="231"/>
        <end position="252"/>
    </location>
</feature>
<comment type="subcellular location">
    <subcellularLocation>
        <location evidence="2">Membrane</location>
        <topology evidence="2">Multi-pass membrane protein</topology>
    </subcellularLocation>
</comment>
<feature type="transmembrane region" description="Helical" evidence="8">
    <location>
        <begin position="112"/>
        <end position="133"/>
    </location>
</feature>
<dbReference type="HOGENOM" id="CLU_001265_10_11_5"/>
<organism evidence="10 11">
    <name type="scientific">Phenylobacterium zucineum (strain HLK1)</name>
    <dbReference type="NCBI Taxonomy" id="450851"/>
    <lineage>
        <taxon>Bacteria</taxon>
        <taxon>Pseudomonadati</taxon>
        <taxon>Pseudomonadota</taxon>
        <taxon>Alphaproteobacteria</taxon>
        <taxon>Caulobacterales</taxon>
        <taxon>Caulobacteraceae</taxon>
        <taxon>Phenylobacterium</taxon>
    </lineage>
</organism>
<evidence type="ECO:0000259" key="9">
    <source>
        <dbReference type="PROSITE" id="PS50850"/>
    </source>
</evidence>
<evidence type="ECO:0000256" key="8">
    <source>
        <dbReference type="SAM" id="Phobius"/>
    </source>
</evidence>
<dbReference type="InterPro" id="IPR011701">
    <property type="entry name" value="MFS"/>
</dbReference>
<name>B4R9U9_PHEZH</name>
<feature type="transmembrane region" description="Helical" evidence="8">
    <location>
        <begin position="87"/>
        <end position="106"/>
    </location>
</feature>
<dbReference type="EMBL" id="CP000747">
    <property type="protein sequence ID" value="ACG77863.1"/>
    <property type="molecule type" value="Genomic_DNA"/>
</dbReference>
<reference evidence="10 11" key="1">
    <citation type="journal article" date="2008" name="BMC Genomics">
        <title>Complete genome of Phenylobacterium zucineum - a novel facultative intracellular bacterium isolated from human erythroleukemia cell line K562.</title>
        <authorList>
            <person name="Luo Y."/>
            <person name="Xu X."/>
            <person name="Ding Z."/>
            <person name="Liu Z."/>
            <person name="Zhang B."/>
            <person name="Yan Z."/>
            <person name="Sun J."/>
            <person name="Hu S."/>
            <person name="Hu X."/>
        </authorList>
    </citation>
    <scope>NUCLEOTIDE SEQUENCE [LARGE SCALE GENOMIC DNA]</scope>
    <source>
        <strain evidence="10 11">HLK1</strain>
    </source>
</reference>
<dbReference type="PROSITE" id="PS00216">
    <property type="entry name" value="SUGAR_TRANSPORT_1"/>
    <property type="match status" value="1"/>
</dbReference>
<dbReference type="PROSITE" id="PS50850">
    <property type="entry name" value="MFS"/>
    <property type="match status" value="1"/>
</dbReference>
<comment type="function">
    <text evidence="1">Resistance to tetracycline by an active tetracycline efflux. This is an energy-dependent process that decreases the accumulation of the antibiotic in whole cells. This protein functions as a metal-tetracycline/H(+) antiporter.</text>
</comment>
<feature type="transmembrane region" description="Helical" evidence="8">
    <location>
        <begin position="20"/>
        <end position="42"/>
    </location>
</feature>
<dbReference type="InterPro" id="IPR001958">
    <property type="entry name" value="Tet-R_TetA/multi-R_MdtG-like"/>
</dbReference>
<dbReference type="PANTHER" id="PTHR23504:SF15">
    <property type="entry name" value="MAJOR FACILITATOR SUPERFAMILY (MFS) PROFILE DOMAIN-CONTAINING PROTEIN"/>
    <property type="match status" value="1"/>
</dbReference>
<keyword evidence="7 8" id="KW-0472">Membrane</keyword>
<feature type="transmembrane region" description="Helical" evidence="8">
    <location>
        <begin position="352"/>
        <end position="375"/>
    </location>
</feature>
<accession>B4R9U9</accession>
<evidence type="ECO:0000256" key="2">
    <source>
        <dbReference type="ARBA" id="ARBA00004141"/>
    </source>
</evidence>
<keyword evidence="5 8" id="KW-0812">Transmembrane</keyword>
<evidence type="ECO:0000313" key="10">
    <source>
        <dbReference type="EMBL" id="ACG77863.1"/>
    </source>
</evidence>
<dbReference type="GO" id="GO:0016020">
    <property type="term" value="C:membrane"/>
    <property type="evidence" value="ECO:0007669"/>
    <property type="project" value="UniProtKB-SubCell"/>
</dbReference>
<evidence type="ECO:0000256" key="7">
    <source>
        <dbReference type="ARBA" id="ARBA00023136"/>
    </source>
</evidence>
<dbReference type="Gene3D" id="1.20.1250.20">
    <property type="entry name" value="MFS general substrate transporter like domains"/>
    <property type="match status" value="1"/>
</dbReference>
<dbReference type="InterPro" id="IPR005829">
    <property type="entry name" value="Sugar_transporter_CS"/>
</dbReference>
<dbReference type="Pfam" id="PF07690">
    <property type="entry name" value="MFS_1"/>
    <property type="match status" value="1"/>
</dbReference>
<dbReference type="SUPFAM" id="SSF103473">
    <property type="entry name" value="MFS general substrate transporter"/>
    <property type="match status" value="1"/>
</dbReference>
<evidence type="ECO:0000256" key="1">
    <source>
        <dbReference type="ARBA" id="ARBA00003279"/>
    </source>
</evidence>
<feature type="transmembrane region" description="Helical" evidence="8">
    <location>
        <begin position="321"/>
        <end position="340"/>
    </location>
</feature>
<evidence type="ECO:0000256" key="4">
    <source>
        <dbReference type="ARBA" id="ARBA00022448"/>
    </source>
</evidence>
<proteinExistence type="inferred from homology"/>
<dbReference type="InterPro" id="IPR036259">
    <property type="entry name" value="MFS_trans_sf"/>
</dbReference>
<dbReference type="Proteomes" id="UP000001868">
    <property type="component" value="Chromosome"/>
</dbReference>
<dbReference type="AlphaFoldDB" id="B4R9U9"/>
<feature type="transmembrane region" description="Helical" evidence="8">
    <location>
        <begin position="258"/>
        <end position="282"/>
    </location>
</feature>
<protein>
    <submittedName>
        <fullName evidence="10">Tetracycline resistance protein</fullName>
    </submittedName>
</protein>
<dbReference type="OrthoDB" id="9764259at2"/>
<dbReference type="PRINTS" id="PR01035">
    <property type="entry name" value="TCRTETA"/>
</dbReference>
<evidence type="ECO:0000313" key="11">
    <source>
        <dbReference type="Proteomes" id="UP000001868"/>
    </source>
</evidence>
<dbReference type="PANTHER" id="PTHR23504">
    <property type="entry name" value="MAJOR FACILITATOR SUPERFAMILY DOMAIN-CONTAINING PROTEIN 10"/>
    <property type="match status" value="1"/>
</dbReference>
<dbReference type="InterPro" id="IPR020846">
    <property type="entry name" value="MFS_dom"/>
</dbReference>
<evidence type="ECO:0000256" key="6">
    <source>
        <dbReference type="ARBA" id="ARBA00022989"/>
    </source>
</evidence>
<feature type="transmembrane region" description="Helical" evidence="8">
    <location>
        <begin position="387"/>
        <end position="407"/>
    </location>
</feature>
<dbReference type="GO" id="GO:0022857">
    <property type="term" value="F:transmembrane transporter activity"/>
    <property type="evidence" value="ECO:0007669"/>
    <property type="project" value="InterPro"/>
</dbReference>
<dbReference type="STRING" id="450851.PHZ_c1450"/>
<feature type="transmembrane region" description="Helical" evidence="8">
    <location>
        <begin position="173"/>
        <end position="191"/>
    </location>
</feature>
<evidence type="ECO:0000256" key="3">
    <source>
        <dbReference type="ARBA" id="ARBA00007520"/>
    </source>
</evidence>
<dbReference type="KEGG" id="pzu:PHZ_c1450"/>
<feature type="transmembrane region" description="Helical" evidence="8">
    <location>
        <begin position="54"/>
        <end position="75"/>
    </location>
</feature>
<keyword evidence="6 8" id="KW-1133">Transmembrane helix</keyword>
<evidence type="ECO:0000256" key="5">
    <source>
        <dbReference type="ARBA" id="ARBA00022692"/>
    </source>
</evidence>
<keyword evidence="4" id="KW-0813">Transport</keyword>
<dbReference type="eggNOG" id="COG2814">
    <property type="taxonomic scope" value="Bacteria"/>
</dbReference>
<comment type="similarity">
    <text evidence="3">Belongs to the major facilitator superfamily. TCR/Tet family.</text>
</comment>